<accession>I2GXQ6</accession>
<dbReference type="NCBIfam" id="TIGR00256">
    <property type="entry name" value="D-aminoacyl-tRNA deacylase"/>
    <property type="match status" value="1"/>
</dbReference>
<evidence type="ECO:0000313" key="7">
    <source>
        <dbReference type="EMBL" id="CCH58908.1"/>
    </source>
</evidence>
<dbReference type="SUPFAM" id="SSF69500">
    <property type="entry name" value="DTD-like"/>
    <property type="match status" value="1"/>
</dbReference>
<dbReference type="OrthoDB" id="275783at2759"/>
<comment type="catalytic activity">
    <reaction evidence="5">
        <text>a D-aminoacyl-tRNA + H2O = a tRNA + a D-alpha-amino acid + H(+)</text>
        <dbReference type="Rhea" id="RHEA:13953"/>
        <dbReference type="Rhea" id="RHEA-COMP:10123"/>
        <dbReference type="Rhea" id="RHEA-COMP:10124"/>
        <dbReference type="ChEBI" id="CHEBI:15377"/>
        <dbReference type="ChEBI" id="CHEBI:15378"/>
        <dbReference type="ChEBI" id="CHEBI:59871"/>
        <dbReference type="ChEBI" id="CHEBI:78442"/>
        <dbReference type="ChEBI" id="CHEBI:79333"/>
        <dbReference type="EC" id="3.1.1.96"/>
    </reaction>
</comment>
<proteinExistence type="inferred from homology"/>
<dbReference type="EC" id="3.1.1.96" evidence="2 6"/>
<dbReference type="AlphaFoldDB" id="I2GXQ6"/>
<reference evidence="7 8" key="1">
    <citation type="journal article" date="2011" name="Proc. Natl. Acad. Sci. U.S.A.">
        <title>Evolutionary erosion of yeast sex chromosomes by mating-type switching accidents.</title>
        <authorList>
            <person name="Gordon J.L."/>
            <person name="Armisen D."/>
            <person name="Proux-Wera E."/>
            <person name="Oheigeartaigh S.S."/>
            <person name="Byrne K.P."/>
            <person name="Wolfe K.H."/>
        </authorList>
    </citation>
    <scope>NUCLEOTIDE SEQUENCE [LARGE SCALE GENOMIC DNA]</scope>
    <source>
        <strain evidence="8">ATCC 34711 / CBS 6284 / DSM 70876 / NBRC 10599 / NRRL Y-10934 / UCD 77-7</strain>
    </source>
</reference>
<dbReference type="GO" id="GO:0097358">
    <property type="term" value="F:D-leucyl-tRNA(Leu) deacylase activity"/>
    <property type="evidence" value="ECO:0007669"/>
    <property type="project" value="EnsemblFungi"/>
</dbReference>
<organism evidence="7 8">
    <name type="scientific">Henningerozyma blattae (strain ATCC 34711 / CBS 6284 / DSM 70876 / NBRC 10599 / NRRL Y-10934 / UCD 77-7)</name>
    <name type="common">Yeast</name>
    <name type="synonym">Tetrapisispora blattae</name>
    <dbReference type="NCBI Taxonomy" id="1071380"/>
    <lineage>
        <taxon>Eukaryota</taxon>
        <taxon>Fungi</taxon>
        <taxon>Dikarya</taxon>
        <taxon>Ascomycota</taxon>
        <taxon>Saccharomycotina</taxon>
        <taxon>Saccharomycetes</taxon>
        <taxon>Saccharomycetales</taxon>
        <taxon>Saccharomycetaceae</taxon>
        <taxon>Henningerozyma</taxon>
    </lineage>
</organism>
<dbReference type="InterPro" id="IPR023509">
    <property type="entry name" value="DTD-like_sf"/>
</dbReference>
<dbReference type="EMBL" id="HE806317">
    <property type="protein sequence ID" value="CCH58908.1"/>
    <property type="molecule type" value="Genomic_DNA"/>
</dbReference>
<evidence type="ECO:0000256" key="4">
    <source>
        <dbReference type="ARBA" id="ARBA00047676"/>
    </source>
</evidence>
<dbReference type="eggNOG" id="KOG3323">
    <property type="taxonomic scope" value="Eukaryota"/>
</dbReference>
<evidence type="ECO:0000256" key="5">
    <source>
        <dbReference type="ARBA" id="ARBA00048018"/>
    </source>
</evidence>
<dbReference type="GeneID" id="14494053"/>
<dbReference type="FunCoup" id="I2GXQ6">
    <property type="interactions" value="1628"/>
</dbReference>
<dbReference type="FunFam" id="3.50.80.10:FF:000001">
    <property type="entry name" value="D-aminoacyl-tRNA deacylase"/>
    <property type="match status" value="1"/>
</dbReference>
<keyword evidence="6" id="KW-0378">Hydrolase</keyword>
<dbReference type="GO" id="GO:0051500">
    <property type="term" value="F:D-tyrosyl-tRNA(Tyr) deacylase activity"/>
    <property type="evidence" value="ECO:0007669"/>
    <property type="project" value="EnsemblFungi"/>
</dbReference>
<keyword evidence="6" id="KW-0963">Cytoplasm</keyword>
<keyword evidence="8" id="KW-1185">Reference proteome</keyword>
<evidence type="ECO:0000256" key="3">
    <source>
        <dbReference type="ARBA" id="ARBA00020007"/>
    </source>
</evidence>
<dbReference type="RefSeq" id="XP_004178427.1">
    <property type="nucleotide sequence ID" value="XM_004178379.1"/>
</dbReference>
<dbReference type="OMA" id="VFGADMK"/>
<evidence type="ECO:0000313" key="8">
    <source>
        <dbReference type="Proteomes" id="UP000002866"/>
    </source>
</evidence>
<dbReference type="GO" id="GO:0106026">
    <property type="term" value="F:Gly-tRNA(Ala) deacylase activity"/>
    <property type="evidence" value="ECO:0007669"/>
    <property type="project" value="RHEA"/>
</dbReference>
<comment type="catalytic activity">
    <reaction evidence="4">
        <text>glycyl-tRNA(Ala) + H2O = tRNA(Ala) + glycine + H(+)</text>
        <dbReference type="Rhea" id="RHEA:53744"/>
        <dbReference type="Rhea" id="RHEA-COMP:9657"/>
        <dbReference type="Rhea" id="RHEA-COMP:13640"/>
        <dbReference type="ChEBI" id="CHEBI:15377"/>
        <dbReference type="ChEBI" id="CHEBI:15378"/>
        <dbReference type="ChEBI" id="CHEBI:57305"/>
        <dbReference type="ChEBI" id="CHEBI:78442"/>
        <dbReference type="ChEBI" id="CHEBI:78522"/>
        <dbReference type="EC" id="3.1.1.96"/>
    </reaction>
</comment>
<dbReference type="STRING" id="1071380.I2GXQ6"/>
<dbReference type="InParanoid" id="I2GXQ6"/>
<dbReference type="GO" id="GO:0000049">
    <property type="term" value="F:tRNA binding"/>
    <property type="evidence" value="ECO:0007669"/>
    <property type="project" value="UniProtKB-KW"/>
</dbReference>
<dbReference type="InterPro" id="IPR003732">
    <property type="entry name" value="Daa-tRNA_deacyls_DTD"/>
</dbReference>
<comment type="similarity">
    <text evidence="1 6">Belongs to the DTD family.</text>
</comment>
<dbReference type="KEGG" id="tbl:TBLA_0B00650"/>
<dbReference type="Pfam" id="PF02580">
    <property type="entry name" value="Tyr_Deacylase"/>
    <property type="match status" value="1"/>
</dbReference>
<keyword evidence="6" id="KW-0694">RNA-binding</keyword>
<dbReference type="GO" id="GO:0005737">
    <property type="term" value="C:cytoplasm"/>
    <property type="evidence" value="ECO:0007669"/>
    <property type="project" value="UniProtKB-SubCell"/>
</dbReference>
<dbReference type="PANTHER" id="PTHR10472:SF5">
    <property type="entry name" value="D-AMINOACYL-TRNA DEACYLASE 1"/>
    <property type="match status" value="1"/>
</dbReference>
<dbReference type="GO" id="GO:1900832">
    <property type="term" value="P:D-leucine catabolic process"/>
    <property type="evidence" value="ECO:0007669"/>
    <property type="project" value="EnsemblFungi"/>
</dbReference>
<sequence>MKIVLQKVSQASVVVSGKLVSEISKGYMLLVGISVDDTEEDVNKLSKKVVGLKIFEEGDKFWKKNIKEVNGEILSISQFTLMGRTKKNKPDFHLAQKGDIALELYNKFLKNLRDEMGESKVKDGEFGAMMDCKLTNEGPVTLILDSQN</sequence>
<name>I2GXQ6_HENB6</name>
<comment type="subcellular location">
    <subcellularLocation>
        <location evidence="6">Cytoplasm</location>
    </subcellularLocation>
</comment>
<dbReference type="Gene3D" id="3.50.80.10">
    <property type="entry name" value="D-tyrosyl-tRNA(Tyr) deacylase"/>
    <property type="match status" value="1"/>
</dbReference>
<gene>
    <name evidence="7" type="primary">TBLA0B00650</name>
    <name evidence="7" type="ORF">TBLA_0B00650</name>
</gene>
<dbReference type="GO" id="GO:1900829">
    <property type="term" value="P:D-tyrosine catabolic process"/>
    <property type="evidence" value="ECO:0007669"/>
    <property type="project" value="EnsemblFungi"/>
</dbReference>
<evidence type="ECO:0000256" key="2">
    <source>
        <dbReference type="ARBA" id="ARBA00013056"/>
    </source>
</evidence>
<evidence type="ECO:0000256" key="1">
    <source>
        <dbReference type="ARBA" id="ARBA00009673"/>
    </source>
</evidence>
<keyword evidence="6" id="KW-0820">tRNA-binding</keyword>
<protein>
    <recommendedName>
        <fullName evidence="3 6">D-aminoacyl-tRNA deacylase</fullName>
        <ecNumber evidence="2 6">3.1.1.96</ecNumber>
    </recommendedName>
</protein>
<dbReference type="PANTHER" id="PTHR10472">
    <property type="entry name" value="D-TYROSYL-TRNA TYR DEACYLASE"/>
    <property type="match status" value="1"/>
</dbReference>
<dbReference type="HOGENOM" id="CLU_076901_0_4_1"/>
<dbReference type="Proteomes" id="UP000002866">
    <property type="component" value="Chromosome 2"/>
</dbReference>
<evidence type="ECO:0000256" key="6">
    <source>
        <dbReference type="RuleBase" id="RU003470"/>
    </source>
</evidence>